<dbReference type="GO" id="GO:0005852">
    <property type="term" value="C:eukaryotic translation initiation factor 3 complex"/>
    <property type="evidence" value="ECO:0007669"/>
    <property type="project" value="InterPro"/>
</dbReference>
<dbReference type="Proteomes" id="UP000243876">
    <property type="component" value="Unassembled WGS sequence"/>
</dbReference>
<dbReference type="SUPFAM" id="SSF54928">
    <property type="entry name" value="RNA-binding domain, RBD"/>
    <property type="match status" value="1"/>
</dbReference>
<dbReference type="AlphaFoldDB" id="A0A0D6EMP3"/>
<dbReference type="HAMAP" id="MF_03006">
    <property type="entry name" value="eIF3g"/>
    <property type="match status" value="1"/>
</dbReference>
<dbReference type="EMBL" id="CENE01000010">
    <property type="protein sequence ID" value="CEQ41018.1"/>
    <property type="molecule type" value="Genomic_DNA"/>
</dbReference>
<dbReference type="PANTHER" id="PTHR10352">
    <property type="entry name" value="EUKARYOTIC TRANSLATION INITIATION FACTOR 3 SUBUNIT G"/>
    <property type="match status" value="1"/>
</dbReference>
<dbReference type="Pfam" id="PF12353">
    <property type="entry name" value="eIF3g"/>
    <property type="match status" value="1"/>
</dbReference>
<dbReference type="GO" id="GO:0003743">
    <property type="term" value="F:translation initiation factor activity"/>
    <property type="evidence" value="ECO:0007669"/>
    <property type="project" value="UniProtKB-KW"/>
</dbReference>
<reference evidence="9" key="1">
    <citation type="submission" date="2015-02" db="EMBL/GenBank/DDBJ databases">
        <authorList>
            <person name="Gon?alves P."/>
        </authorList>
    </citation>
    <scope>NUCLEOTIDE SEQUENCE [LARGE SCALE GENOMIC DNA]</scope>
</reference>
<evidence type="ECO:0000256" key="5">
    <source>
        <dbReference type="PROSITE-ProRule" id="PRU00176"/>
    </source>
</evidence>
<keyword evidence="1" id="KW-0963">Cytoplasm</keyword>
<dbReference type="SMART" id="SM00360">
    <property type="entry name" value="RRM"/>
    <property type="match status" value="1"/>
</dbReference>
<dbReference type="CDD" id="cd12933">
    <property type="entry name" value="eIF3G"/>
    <property type="match status" value="1"/>
</dbReference>
<keyword evidence="4" id="KW-0648">Protein biosynthesis</keyword>
<sequence length="299" mass="32650">FPPRQESTDKDGVTTIVEYRLNDEGKKVKVTRKIKRTLVKTAVNHVVAERMGFGQEKGAAPGPHSATTTVGENVRLRIQAGGIKKDEPAEDPMANMRAQLADKKVTCRYCSGDHFTARCPYKDTLGAALGEGEEAPPSDVPASDDPSAVRAAGGKYVPPSMRAGAKGVGESMNRGRDDYPTLRVTNLSEDARDDDLWELFGRFGKINRCVWCPPFRLASPRLVTADQSTDAHVALCACARSIYVGKDQETGLCKGFGFVSFESRSDAEAAMKKVHGLPYDHLILQVQWSVPKGEQPEKR</sequence>
<feature type="region of interest" description="Disordered" evidence="6">
    <location>
        <begin position="130"/>
        <end position="174"/>
    </location>
</feature>
<dbReference type="InterPro" id="IPR024675">
    <property type="entry name" value="eIF3g_N"/>
</dbReference>
<protein>
    <submittedName>
        <fullName evidence="8">SPOSA6832_02690-mRNA-1:cds</fullName>
    </submittedName>
</protein>
<dbReference type="InterPro" id="IPR012677">
    <property type="entry name" value="Nucleotide-bd_a/b_plait_sf"/>
</dbReference>
<gene>
    <name evidence="8" type="primary">SPOSA6832_02690</name>
</gene>
<dbReference type="InterPro" id="IPR017334">
    <property type="entry name" value="eIF3_g"/>
</dbReference>
<evidence type="ECO:0000256" key="3">
    <source>
        <dbReference type="ARBA" id="ARBA00022884"/>
    </source>
</evidence>
<dbReference type="OrthoDB" id="639027at2759"/>
<feature type="non-terminal residue" evidence="8">
    <location>
        <position position="1"/>
    </location>
</feature>
<name>A0A0D6EMP3_SPOSA</name>
<feature type="compositionally biased region" description="Low complexity" evidence="6">
    <location>
        <begin position="137"/>
        <end position="149"/>
    </location>
</feature>
<evidence type="ECO:0000256" key="2">
    <source>
        <dbReference type="ARBA" id="ARBA00022540"/>
    </source>
</evidence>
<dbReference type="Gene3D" id="3.30.70.330">
    <property type="match status" value="1"/>
</dbReference>
<dbReference type="InterPro" id="IPR034240">
    <property type="entry name" value="eIF3G_RRM"/>
</dbReference>
<dbReference type="Pfam" id="PF00076">
    <property type="entry name" value="RRM_1"/>
    <property type="match status" value="2"/>
</dbReference>
<accession>A0A0D6EMP3</accession>
<keyword evidence="9" id="KW-1185">Reference proteome</keyword>
<keyword evidence="3 5" id="KW-0694">RNA-binding</keyword>
<evidence type="ECO:0000313" key="9">
    <source>
        <dbReference type="Proteomes" id="UP000243876"/>
    </source>
</evidence>
<dbReference type="PIRSF" id="PIRSF037949">
    <property type="entry name" value="Transl_init_eIF-3_RNA-bind"/>
    <property type="match status" value="1"/>
</dbReference>
<evidence type="ECO:0000256" key="4">
    <source>
        <dbReference type="ARBA" id="ARBA00022917"/>
    </source>
</evidence>
<evidence type="ECO:0000259" key="7">
    <source>
        <dbReference type="PROSITE" id="PS50102"/>
    </source>
</evidence>
<dbReference type="PROSITE" id="PS50102">
    <property type="entry name" value="RRM"/>
    <property type="match status" value="1"/>
</dbReference>
<proteinExistence type="inferred from homology"/>
<evidence type="ECO:0000256" key="1">
    <source>
        <dbReference type="ARBA" id="ARBA00022490"/>
    </source>
</evidence>
<dbReference type="GO" id="GO:0003723">
    <property type="term" value="F:RNA binding"/>
    <property type="evidence" value="ECO:0007669"/>
    <property type="project" value="UniProtKB-UniRule"/>
</dbReference>
<feature type="domain" description="RRM" evidence="7">
    <location>
        <begin position="180"/>
        <end position="291"/>
    </location>
</feature>
<dbReference type="CDD" id="cd12408">
    <property type="entry name" value="RRM_eIF3G_like"/>
    <property type="match status" value="1"/>
</dbReference>
<dbReference type="InterPro" id="IPR035979">
    <property type="entry name" value="RBD_domain_sf"/>
</dbReference>
<evidence type="ECO:0000313" key="8">
    <source>
        <dbReference type="EMBL" id="CEQ41018.1"/>
    </source>
</evidence>
<dbReference type="InterPro" id="IPR000504">
    <property type="entry name" value="RRM_dom"/>
</dbReference>
<organism evidence="8 9">
    <name type="scientific">Sporidiobolus salmonicolor</name>
    <name type="common">Yeast-like fungus</name>
    <name type="synonym">Sporobolomyces salmonicolor</name>
    <dbReference type="NCBI Taxonomy" id="5005"/>
    <lineage>
        <taxon>Eukaryota</taxon>
        <taxon>Fungi</taxon>
        <taxon>Dikarya</taxon>
        <taxon>Basidiomycota</taxon>
        <taxon>Pucciniomycotina</taxon>
        <taxon>Microbotryomycetes</taxon>
        <taxon>Sporidiobolales</taxon>
        <taxon>Sporidiobolaceae</taxon>
        <taxon>Sporobolomyces</taxon>
    </lineage>
</organism>
<keyword evidence="2" id="KW-0396">Initiation factor</keyword>
<evidence type="ECO:0000256" key="6">
    <source>
        <dbReference type="SAM" id="MobiDB-lite"/>
    </source>
</evidence>